<evidence type="ECO:0000259" key="6">
    <source>
        <dbReference type="Pfam" id="PF02906"/>
    </source>
</evidence>
<dbReference type="PANTHER" id="PTHR11615">
    <property type="entry name" value="NITRATE, FORMATE, IRON DEHYDROGENASE"/>
    <property type="match status" value="1"/>
</dbReference>
<evidence type="ECO:0000313" key="8">
    <source>
        <dbReference type="Proteomes" id="UP000822476"/>
    </source>
</evidence>
<evidence type="ECO:0000313" key="7">
    <source>
        <dbReference type="EMBL" id="KAF7256260.1"/>
    </source>
</evidence>
<dbReference type="Pfam" id="PF02906">
    <property type="entry name" value="Fe_hyd_lg_C"/>
    <property type="match status" value="2"/>
</dbReference>
<proteinExistence type="inferred from homology"/>
<evidence type="ECO:0000256" key="2">
    <source>
        <dbReference type="ARBA" id="ARBA00022485"/>
    </source>
</evidence>
<keyword evidence="2" id="KW-0004">4Fe-4S</keyword>
<dbReference type="AlphaFoldDB" id="A0A8S9YT69"/>
<dbReference type="Gene3D" id="3.40.950.10">
    <property type="entry name" value="Fe-only Hydrogenase (Larger Subunit), Chain L, domain 3"/>
    <property type="match status" value="1"/>
</dbReference>
<keyword evidence="5" id="KW-0411">Iron-sulfur</keyword>
<dbReference type="Proteomes" id="UP000822476">
    <property type="component" value="Unassembled WGS sequence"/>
</dbReference>
<reference evidence="7" key="1">
    <citation type="submission" date="2019-07" db="EMBL/GenBank/DDBJ databases">
        <title>Annotation for the trematode Paragonimus miyazaki's.</title>
        <authorList>
            <person name="Choi Y.-J."/>
        </authorList>
    </citation>
    <scope>NUCLEOTIDE SEQUENCE</scope>
    <source>
        <strain evidence="7">Japan</strain>
    </source>
</reference>
<dbReference type="EMBL" id="JTDE01003269">
    <property type="protein sequence ID" value="KAF7256260.1"/>
    <property type="molecule type" value="Genomic_DNA"/>
</dbReference>
<name>A0A8S9YT69_9TREM</name>
<dbReference type="InterPro" id="IPR009016">
    <property type="entry name" value="Fe_hydrogenase"/>
</dbReference>
<comment type="similarity">
    <text evidence="1">Belongs to the NARF family.</text>
</comment>
<dbReference type="GO" id="GO:0051539">
    <property type="term" value="F:4 iron, 4 sulfur cluster binding"/>
    <property type="evidence" value="ECO:0007669"/>
    <property type="project" value="UniProtKB-KW"/>
</dbReference>
<protein>
    <recommendedName>
        <fullName evidence="6">Iron hydrogenase large subunit C-terminal domain-containing protein</fullName>
    </recommendedName>
</protein>
<dbReference type="GO" id="GO:0046872">
    <property type="term" value="F:metal ion binding"/>
    <property type="evidence" value="ECO:0007669"/>
    <property type="project" value="UniProtKB-KW"/>
</dbReference>
<feature type="domain" description="Iron hydrogenase large subunit C-terminal" evidence="6">
    <location>
        <begin position="155"/>
        <end position="315"/>
    </location>
</feature>
<accession>A0A8S9YT69</accession>
<dbReference type="InterPro" id="IPR004108">
    <property type="entry name" value="Fe_hydrogenase_lsu_C"/>
</dbReference>
<dbReference type="OrthoDB" id="10253113at2759"/>
<dbReference type="InterPro" id="IPR050340">
    <property type="entry name" value="Cytosolic_Fe-S_CAF"/>
</dbReference>
<keyword evidence="4" id="KW-0408">Iron</keyword>
<dbReference type="FunFam" id="3.30.70.20:FF:000042">
    <property type="entry name" value="Cytosolic Fe-S cluster assembly factor NAR1"/>
    <property type="match status" value="1"/>
</dbReference>
<gene>
    <name evidence="7" type="ORF">EG68_06621</name>
</gene>
<evidence type="ECO:0000256" key="3">
    <source>
        <dbReference type="ARBA" id="ARBA00022723"/>
    </source>
</evidence>
<evidence type="ECO:0000256" key="1">
    <source>
        <dbReference type="ARBA" id="ARBA00006596"/>
    </source>
</evidence>
<keyword evidence="3" id="KW-0479">Metal-binding</keyword>
<comment type="caution">
    <text evidence="7">The sequence shown here is derived from an EMBL/GenBank/DDBJ whole genome shotgun (WGS) entry which is preliminary data.</text>
</comment>
<sequence length="586" mass="65037">MTFSTVLRLKEVDDYIAPSKSCIKPVKIDVQHGKTKAVRIESDGTYTALTEDGNSYTLKKAKISLNDCLACSGCITTAESVLISEHSVDTFMQFLDDNRNQLTGRRILAVSLSPQSLASLGEKITHDNSNLLLSQRFRRWIAENHLSLDSNQLDMVRSFVAGVLHEMGAHLVIDTTWTRDIALEESVKEFLQRFSATKSGSGDTSLPLFCGICPGWVCYAEKTHSVQPGSSSFSIVPHLSTVRSPQQIAGRLLKSSDPHSIYHVSVMPCFDKKLEASRAEFATVSSTSLDNEKNLIPDVDLVLATNELFDLLEKACERYAEDAAHVSQAIIRDCCPGPPDLDVALHGQLTELIDLCGVVTISPDCSSKFVPMYRHIGTGSGGYASVIFCRAAFELFGIRLISDPQLDEHVLVRQLHNRDLQEWLLFASVVDRDNAQKALLHLNTTNRTPYRQSKAQPAPLLAFAVANGFRNIQNIVQPLKTAHKANNLSQSSFGNYRRQPRYPFDYVEVMACPGGCLNGGGQLKNASEVVTELYFQLPALEPMQSHANVQRMYNALFSKDAERRNLRTSYRSVPPVEIINPMALQW</sequence>
<evidence type="ECO:0000256" key="5">
    <source>
        <dbReference type="ARBA" id="ARBA00023014"/>
    </source>
</evidence>
<evidence type="ECO:0000256" key="4">
    <source>
        <dbReference type="ARBA" id="ARBA00023004"/>
    </source>
</evidence>
<organism evidence="7 8">
    <name type="scientific">Paragonimus skrjabini miyazakii</name>
    <dbReference type="NCBI Taxonomy" id="59628"/>
    <lineage>
        <taxon>Eukaryota</taxon>
        <taxon>Metazoa</taxon>
        <taxon>Spiralia</taxon>
        <taxon>Lophotrochozoa</taxon>
        <taxon>Platyhelminthes</taxon>
        <taxon>Trematoda</taxon>
        <taxon>Digenea</taxon>
        <taxon>Plagiorchiida</taxon>
        <taxon>Troglotremata</taxon>
        <taxon>Troglotrematidae</taxon>
        <taxon>Paragonimus</taxon>
    </lineage>
</organism>
<feature type="domain" description="Iron hydrogenase large subunit C-terminal" evidence="6">
    <location>
        <begin position="460"/>
        <end position="520"/>
    </location>
</feature>
<keyword evidence="8" id="KW-1185">Reference proteome</keyword>
<dbReference type="SUPFAM" id="SSF53920">
    <property type="entry name" value="Fe-only hydrogenase"/>
    <property type="match status" value="1"/>
</dbReference>